<feature type="domain" description="C-type lectin" evidence="2">
    <location>
        <begin position="1"/>
        <end position="65"/>
    </location>
</feature>
<evidence type="ECO:0000256" key="1">
    <source>
        <dbReference type="SAM" id="MobiDB-lite"/>
    </source>
</evidence>
<dbReference type="OrthoDB" id="6369810at2759"/>
<dbReference type="Gene3D" id="3.10.100.10">
    <property type="entry name" value="Mannose-Binding Protein A, subunit A"/>
    <property type="match status" value="5"/>
</dbReference>
<dbReference type="Pfam" id="PF00059">
    <property type="entry name" value="Lectin_C"/>
    <property type="match status" value="4"/>
</dbReference>
<dbReference type="InterPro" id="IPR001304">
    <property type="entry name" value="C-type_lectin-like"/>
</dbReference>
<feature type="region of interest" description="Disordered" evidence="1">
    <location>
        <begin position="492"/>
        <end position="529"/>
    </location>
</feature>
<dbReference type="RefSeq" id="XP_030635313.1">
    <property type="nucleotide sequence ID" value="XM_030779453.1"/>
</dbReference>
<protein>
    <submittedName>
        <fullName evidence="4">Macrophage mannose receptor 1-like</fullName>
    </submittedName>
</protein>
<sequence>MTWPEAQSYCREHHTDLVSVRNQTENQLIQQKIPQGNMIWIGLFRDSWKWSDQSNSSFRYWIPGKGKKMVRVELKSHLNVNDPAVKEAILQQKKPSVEESNRGKVSCTYGDLDVKHHRFLRPLAYSATTSQLNPYHFVNELKNWTEAQSYCRQHYSDLATTESPEAVVELQKAVNISFSEAWIGSSNQTYILINELQTWPEAQRYCREHHTDLVSVRNQTENQHLESLVPAAYWDLASSFGLYHYVNEEKNWTEAQTYCRQHYSDLVTIENTEDNERVMTSLKGTHSDLVWIGLYDDRESWRWSLDNDGFYGDGEKEYRNWVSGQPDNYNGDEECCTVMGSGGQWNDCPCNIMVMFMCYDGELDHASYHLINETMTWQEAQSYCREHHTDLVSVRNQTENQLIQQKIPQGNMIWIGLFRDSWKWSDQTVSSFKYWGGPNPDNAHGNDNCAVIQTLYGKKMVRVELKSHLNVNDPAVKEAILQQIQQKLKEHGMEEGTTLRWREQPDGRVFHSKKEKDGEKVEETCEPDK</sequence>
<dbReference type="AlphaFoldDB" id="A0A6J2VTQ3"/>
<dbReference type="PANTHER" id="PTHR45784:SF3">
    <property type="entry name" value="C-TYPE LECTIN DOMAIN FAMILY 4 MEMBER K-LIKE-RELATED"/>
    <property type="match status" value="1"/>
</dbReference>
<evidence type="ECO:0000313" key="4">
    <source>
        <dbReference type="RefSeq" id="XP_030635313.1"/>
    </source>
</evidence>
<name>A0A6J2VTQ3_CHACN</name>
<dbReference type="SMART" id="SM00034">
    <property type="entry name" value="CLECT"/>
    <property type="match status" value="3"/>
</dbReference>
<feature type="domain" description="C-type lectin" evidence="2">
    <location>
        <begin position="243"/>
        <end position="359"/>
    </location>
</feature>
<dbReference type="Proteomes" id="UP000504632">
    <property type="component" value="Chromosome 7"/>
</dbReference>
<feature type="domain" description="C-type lectin" evidence="2">
    <location>
        <begin position="363"/>
        <end position="458"/>
    </location>
</feature>
<evidence type="ECO:0000259" key="2">
    <source>
        <dbReference type="PROSITE" id="PS50041"/>
    </source>
</evidence>
<reference evidence="4" key="1">
    <citation type="submission" date="2025-08" db="UniProtKB">
        <authorList>
            <consortium name="RefSeq"/>
        </authorList>
    </citation>
    <scope>IDENTIFICATION</scope>
</reference>
<evidence type="ECO:0000313" key="3">
    <source>
        <dbReference type="Proteomes" id="UP000504632"/>
    </source>
</evidence>
<dbReference type="InParanoid" id="A0A6J2VTQ3"/>
<dbReference type="InterPro" id="IPR016187">
    <property type="entry name" value="CTDL_fold"/>
</dbReference>
<dbReference type="PANTHER" id="PTHR45784">
    <property type="entry name" value="C-TYPE LECTIN DOMAIN FAMILY 20 MEMBER A-RELATED"/>
    <property type="match status" value="1"/>
</dbReference>
<keyword evidence="3" id="KW-1185">Reference proteome</keyword>
<dbReference type="InterPro" id="IPR016186">
    <property type="entry name" value="C-type_lectin-like/link_sf"/>
</dbReference>
<feature type="compositionally biased region" description="Basic and acidic residues" evidence="1">
    <location>
        <begin position="500"/>
        <end position="529"/>
    </location>
</feature>
<dbReference type="SUPFAM" id="SSF56436">
    <property type="entry name" value="C-type lectin-like"/>
    <property type="match status" value="5"/>
</dbReference>
<proteinExistence type="predicted"/>
<dbReference type="GeneID" id="115816499"/>
<organism evidence="3 4">
    <name type="scientific">Chanos chanos</name>
    <name type="common">Milkfish</name>
    <name type="synonym">Mugil chanos</name>
    <dbReference type="NCBI Taxonomy" id="29144"/>
    <lineage>
        <taxon>Eukaryota</taxon>
        <taxon>Metazoa</taxon>
        <taxon>Chordata</taxon>
        <taxon>Craniata</taxon>
        <taxon>Vertebrata</taxon>
        <taxon>Euteleostomi</taxon>
        <taxon>Actinopterygii</taxon>
        <taxon>Neopterygii</taxon>
        <taxon>Teleostei</taxon>
        <taxon>Ostariophysi</taxon>
        <taxon>Gonorynchiformes</taxon>
        <taxon>Chanidae</taxon>
        <taxon>Chanos</taxon>
    </lineage>
</organism>
<gene>
    <name evidence="4" type="primary">LOC115816499</name>
</gene>
<dbReference type="PROSITE" id="PS50041">
    <property type="entry name" value="C_TYPE_LECTIN_2"/>
    <property type="match status" value="3"/>
</dbReference>
<accession>A0A6J2VTQ3</accession>